<gene>
    <name evidence="1" type="primary">hpxZ</name>
    <name evidence="1" type="ORF">LZG35_01575</name>
</gene>
<dbReference type="Gene3D" id="3.10.450.50">
    <property type="match status" value="1"/>
</dbReference>
<comment type="caution">
    <text evidence="1">The sequence shown here is derived from an EMBL/GenBank/DDBJ whole genome shotgun (WGS) entry which is preliminary data.</text>
</comment>
<keyword evidence="2" id="KW-1185">Reference proteome</keyword>
<organism evidence="1 2">
    <name type="scientific">Alloalcanivorax xenomutans</name>
    <dbReference type="NCBI Taxonomy" id="1094342"/>
    <lineage>
        <taxon>Bacteria</taxon>
        <taxon>Pseudomonadati</taxon>
        <taxon>Pseudomonadota</taxon>
        <taxon>Gammaproteobacteria</taxon>
        <taxon>Oceanospirillales</taxon>
        <taxon>Alcanivoracaceae</taxon>
        <taxon>Alloalcanivorax</taxon>
    </lineage>
</organism>
<dbReference type="Pfam" id="PF11533">
    <property type="entry name" value="AtzH-like"/>
    <property type="match status" value="1"/>
</dbReference>
<dbReference type="InterPro" id="IPR032710">
    <property type="entry name" value="NTF2-like_dom_sf"/>
</dbReference>
<dbReference type="InterPro" id="IPR024507">
    <property type="entry name" value="AtzH-like"/>
</dbReference>
<dbReference type="KEGG" id="axe:P40_03535"/>
<dbReference type="RefSeq" id="WP_063142281.1">
    <property type="nucleotide sequence ID" value="NZ_CP012331.1"/>
</dbReference>
<dbReference type="SUPFAM" id="SSF54427">
    <property type="entry name" value="NTF2-like"/>
    <property type="match status" value="1"/>
</dbReference>
<reference evidence="1" key="1">
    <citation type="submission" date="2022-01" db="EMBL/GenBank/DDBJ databases">
        <authorList>
            <person name="Karlyshev A.V."/>
            <person name="Jaspars M."/>
        </authorList>
    </citation>
    <scope>NUCLEOTIDE SEQUENCE</scope>
    <source>
        <strain evidence="1">AGSA3-2</strain>
    </source>
</reference>
<dbReference type="Proteomes" id="UP001107961">
    <property type="component" value="Unassembled WGS sequence"/>
</dbReference>
<dbReference type="AlphaFoldDB" id="A0A9Q3W391"/>
<evidence type="ECO:0000313" key="2">
    <source>
        <dbReference type="Proteomes" id="UP001107961"/>
    </source>
</evidence>
<name>A0A9Q3W391_9GAMM</name>
<accession>A0A9Q3W391</accession>
<sequence>MTAQDINIPSVVAEVRAAFEAYEAALLANRLEALDRAFWDAEATVRYGVAENLYGADTIARYRRQCEPVPASRRLLNTVITTYGADAATVSTQFRNGDSQQLGRQMQTWIRFEDGWKVVAAHVSVDLATLE</sequence>
<dbReference type="NCBIfam" id="NF033625">
    <property type="entry name" value="HpxZ"/>
    <property type="match status" value="1"/>
</dbReference>
<protein>
    <submittedName>
        <fullName evidence="1">Oxalurate catabolism protein HpxZ</fullName>
    </submittedName>
</protein>
<evidence type="ECO:0000313" key="1">
    <source>
        <dbReference type="EMBL" id="MCE7507308.1"/>
    </source>
</evidence>
<dbReference type="EMBL" id="JAJVKT010000001">
    <property type="protein sequence ID" value="MCE7507308.1"/>
    <property type="molecule type" value="Genomic_DNA"/>
</dbReference>
<proteinExistence type="predicted"/>